<keyword evidence="14" id="KW-0325">Glycoprotein</keyword>
<keyword evidence="5" id="KW-0812">Transmembrane</keyword>
<name>A0A067KZQ0_JATCU</name>
<dbReference type="InterPro" id="IPR003609">
    <property type="entry name" value="Pan_app"/>
</dbReference>
<organism evidence="23 24">
    <name type="scientific">Jatropha curcas</name>
    <name type="common">Barbados nut</name>
    <dbReference type="NCBI Taxonomy" id="180498"/>
    <lineage>
        <taxon>Eukaryota</taxon>
        <taxon>Viridiplantae</taxon>
        <taxon>Streptophyta</taxon>
        <taxon>Embryophyta</taxon>
        <taxon>Tracheophyta</taxon>
        <taxon>Spermatophyta</taxon>
        <taxon>Magnoliopsida</taxon>
        <taxon>eudicotyledons</taxon>
        <taxon>Gunneridae</taxon>
        <taxon>Pentapetalae</taxon>
        <taxon>rosids</taxon>
        <taxon>fabids</taxon>
        <taxon>Malpighiales</taxon>
        <taxon>Euphorbiaceae</taxon>
        <taxon>Crotonoideae</taxon>
        <taxon>Jatropheae</taxon>
        <taxon>Jatropha</taxon>
    </lineage>
</organism>
<feature type="signal peptide" evidence="19">
    <location>
        <begin position="1"/>
        <end position="22"/>
    </location>
</feature>
<evidence type="ECO:0000313" key="23">
    <source>
        <dbReference type="EMBL" id="KDP41676.1"/>
    </source>
</evidence>
<evidence type="ECO:0000256" key="18">
    <source>
        <dbReference type="PROSITE-ProRule" id="PRU10141"/>
    </source>
</evidence>
<evidence type="ECO:0000256" key="16">
    <source>
        <dbReference type="ARBA" id="ARBA00048679"/>
    </source>
</evidence>
<gene>
    <name evidence="23" type="ORF">JCGZ_16083</name>
</gene>
<dbReference type="Gene3D" id="1.10.510.10">
    <property type="entry name" value="Transferase(Phosphotransferase) domain 1"/>
    <property type="match status" value="1"/>
</dbReference>
<evidence type="ECO:0000313" key="24">
    <source>
        <dbReference type="Proteomes" id="UP000027138"/>
    </source>
</evidence>
<dbReference type="CDD" id="cd01098">
    <property type="entry name" value="PAN_AP_plant"/>
    <property type="match status" value="1"/>
</dbReference>
<dbReference type="GO" id="GO:0005524">
    <property type="term" value="F:ATP binding"/>
    <property type="evidence" value="ECO:0007669"/>
    <property type="project" value="UniProtKB-UniRule"/>
</dbReference>
<keyword evidence="10" id="KW-1133">Transmembrane helix</keyword>
<evidence type="ECO:0000256" key="2">
    <source>
        <dbReference type="ARBA" id="ARBA00022527"/>
    </source>
</evidence>
<comment type="catalytic activity">
    <reaction evidence="15 17">
        <text>L-threonyl-[protein] + ATP = O-phospho-L-threonyl-[protein] + ADP + H(+)</text>
        <dbReference type="Rhea" id="RHEA:46608"/>
        <dbReference type="Rhea" id="RHEA-COMP:11060"/>
        <dbReference type="Rhea" id="RHEA-COMP:11605"/>
        <dbReference type="ChEBI" id="CHEBI:15378"/>
        <dbReference type="ChEBI" id="CHEBI:30013"/>
        <dbReference type="ChEBI" id="CHEBI:30616"/>
        <dbReference type="ChEBI" id="CHEBI:61977"/>
        <dbReference type="ChEBI" id="CHEBI:456216"/>
        <dbReference type="EC" id="2.7.11.1"/>
    </reaction>
</comment>
<dbReference type="AlphaFoldDB" id="A0A067KZQ0"/>
<keyword evidence="8 17" id="KW-0418">Kinase</keyword>
<sequence>MDILFFLIVLLLVISPFISLSASDYALRWGSHLSVDNSEDVLISPNGVFSAGFYPVGDNAYSFAIWFSKPTRHNNYTVVWMANRDFPVNGKRSKLLLLETGNLILTDAGQSTAWSSDTSSQSPTMLRLNDTGNLLLQNMEGVVIWQSFDSPTDTLLPFQRITRYRPLVSSRSSTNFSTGFYKLVFNENNILRLVYDGPEISSTYWPYQWLTEGEVRFQYNSNRIASFDSLGEFTSSDNWHFVSADYGVKLQRRLTLDYDGNARLYSREEDSATWVVSWQAKSQVCETHGICGHNSTCSYDPVSGIKCSCLPNYKIRNITDWTYGCEPEFNLSCGNDPEATFIPLKHVEFYGYDADLYQNVSLEQCKEKCLQSCICQGFQYRYDMNDPITPYCYPKMKLFNGQYTPSYFGDFYLKVSKSNLFLDNHTAVSGLGLNCSNELGAPLHRAYQKSSESETLKFVRSFTFGLGGIEIVVILVVWCFLIKSKKDSDEAIQSYHPAETGFKRFTYSELKKATGNFNKEIGRGAGGIVYKGVLSDSRVAAIKLLNVAKQGEAEFLAEVSTIGKLNHMNLIEIWGYCAQGKHRLLVYEYMEHGSLAENLSAKALDWQKRFEIALGTARGLAYLHEECLEWVLHCDVKPQNILLDSNYQPKVSDFGLSKLLSRGKHESFSKIRGTRGYMAPEWVSNLPITSKVDVYSYGIVVLEMITGKNPATLASHSTETCGEIEHKRLVTIVRDKKIKVNGMASWIEEIVDPTLERKYDQEKIETLVTLALQCVEEDRDARPTISKVVEMLLHLENH</sequence>
<evidence type="ECO:0000256" key="9">
    <source>
        <dbReference type="ARBA" id="ARBA00022840"/>
    </source>
</evidence>
<keyword evidence="9 17" id="KW-0067">ATP-binding</keyword>
<evidence type="ECO:0000256" key="12">
    <source>
        <dbReference type="ARBA" id="ARBA00023157"/>
    </source>
</evidence>
<dbReference type="GO" id="GO:0106310">
    <property type="term" value="F:protein serine kinase activity"/>
    <property type="evidence" value="ECO:0007669"/>
    <property type="project" value="RHEA"/>
</dbReference>
<feature type="chain" id="PRO_5001644185" description="Receptor-like serine/threonine-protein kinase" evidence="19">
    <location>
        <begin position="23"/>
        <end position="798"/>
    </location>
</feature>
<dbReference type="PROSITE" id="PS50927">
    <property type="entry name" value="BULB_LECTIN"/>
    <property type="match status" value="1"/>
</dbReference>
<dbReference type="InterPro" id="IPR036426">
    <property type="entry name" value="Bulb-type_lectin_dom_sf"/>
</dbReference>
<comment type="similarity">
    <text evidence="17">Belongs to the protein kinase superfamily. Ser/Thr protein kinase family.</text>
</comment>
<dbReference type="FunFam" id="3.30.200.20:FF:000059">
    <property type="entry name" value="S-receptor-like serine/threonine-protein kinase"/>
    <property type="match status" value="1"/>
</dbReference>
<keyword evidence="2 17" id="KW-0723">Serine/threonine-protein kinase</keyword>
<feature type="binding site" evidence="18">
    <location>
        <position position="543"/>
    </location>
    <ligand>
        <name>ATP</name>
        <dbReference type="ChEBI" id="CHEBI:30616"/>
    </ligand>
</feature>
<dbReference type="InterPro" id="IPR001480">
    <property type="entry name" value="Bulb-type_lectin_dom"/>
</dbReference>
<dbReference type="Gene3D" id="2.90.10.10">
    <property type="entry name" value="Bulb-type lectin domain"/>
    <property type="match status" value="1"/>
</dbReference>
<dbReference type="InterPro" id="IPR011009">
    <property type="entry name" value="Kinase-like_dom_sf"/>
</dbReference>
<comment type="subcellular location">
    <subcellularLocation>
        <location evidence="1">Membrane</location>
        <topology evidence="1">Single-pass type I membrane protein</topology>
    </subcellularLocation>
</comment>
<evidence type="ECO:0000256" key="4">
    <source>
        <dbReference type="ARBA" id="ARBA00022679"/>
    </source>
</evidence>
<dbReference type="PROSITE" id="PS50948">
    <property type="entry name" value="PAN"/>
    <property type="match status" value="1"/>
</dbReference>
<keyword evidence="13" id="KW-0675">Receptor</keyword>
<dbReference type="Pfam" id="PF00069">
    <property type="entry name" value="Pkinase"/>
    <property type="match status" value="1"/>
</dbReference>
<dbReference type="OrthoDB" id="815736at2759"/>
<dbReference type="PROSITE" id="PS00108">
    <property type="entry name" value="PROTEIN_KINASE_ST"/>
    <property type="match status" value="1"/>
</dbReference>
<dbReference type="Pfam" id="PF01453">
    <property type="entry name" value="B_lectin"/>
    <property type="match status" value="1"/>
</dbReference>
<evidence type="ECO:0000256" key="17">
    <source>
        <dbReference type="PIRNR" id="PIRNR000641"/>
    </source>
</evidence>
<evidence type="ECO:0000256" key="15">
    <source>
        <dbReference type="ARBA" id="ARBA00047899"/>
    </source>
</evidence>
<evidence type="ECO:0000259" key="21">
    <source>
        <dbReference type="PROSITE" id="PS50927"/>
    </source>
</evidence>
<evidence type="ECO:0000256" key="7">
    <source>
        <dbReference type="ARBA" id="ARBA00022741"/>
    </source>
</evidence>
<feature type="domain" description="Protein kinase" evidence="20">
    <location>
        <begin position="515"/>
        <end position="798"/>
    </location>
</feature>
<proteinExistence type="inferred from homology"/>
<keyword evidence="7 17" id="KW-0547">Nucleotide-binding</keyword>
<keyword evidence="11" id="KW-0472">Membrane</keyword>
<dbReference type="InterPro" id="IPR008271">
    <property type="entry name" value="Ser/Thr_kinase_AS"/>
</dbReference>
<dbReference type="SMART" id="SM00108">
    <property type="entry name" value="B_lectin"/>
    <property type="match status" value="1"/>
</dbReference>
<dbReference type="PANTHER" id="PTHR47974">
    <property type="entry name" value="OS07G0415500 PROTEIN"/>
    <property type="match status" value="1"/>
</dbReference>
<accession>A0A067KZQ0</accession>
<dbReference type="CDD" id="cd00028">
    <property type="entry name" value="B_lectin"/>
    <property type="match status" value="1"/>
</dbReference>
<dbReference type="Pfam" id="PF08276">
    <property type="entry name" value="PAN_2"/>
    <property type="match status" value="1"/>
</dbReference>
<keyword evidence="3" id="KW-0245">EGF-like domain</keyword>
<evidence type="ECO:0000256" key="5">
    <source>
        <dbReference type="ARBA" id="ARBA00022692"/>
    </source>
</evidence>
<feature type="domain" description="Bulb-type lectin" evidence="21">
    <location>
        <begin position="27"/>
        <end position="149"/>
    </location>
</feature>
<dbReference type="GO" id="GO:0016020">
    <property type="term" value="C:membrane"/>
    <property type="evidence" value="ECO:0007669"/>
    <property type="project" value="UniProtKB-SubCell"/>
</dbReference>
<dbReference type="FunFam" id="2.90.10.10:FF:000017">
    <property type="entry name" value="Putative receptor protein kinase ZmPK1"/>
    <property type="match status" value="1"/>
</dbReference>
<evidence type="ECO:0000256" key="19">
    <source>
        <dbReference type="SAM" id="SignalP"/>
    </source>
</evidence>
<reference evidence="23 24" key="1">
    <citation type="journal article" date="2014" name="PLoS ONE">
        <title>Global Analysis of Gene Expression Profiles in Physic Nut (Jatropha curcas L.) Seedlings Exposed to Salt Stress.</title>
        <authorList>
            <person name="Zhang L."/>
            <person name="Zhang C."/>
            <person name="Wu P."/>
            <person name="Chen Y."/>
            <person name="Li M."/>
            <person name="Jiang H."/>
            <person name="Wu G."/>
        </authorList>
    </citation>
    <scope>NUCLEOTIDE SEQUENCE [LARGE SCALE GENOMIC DNA]</scope>
    <source>
        <strain evidence="24">cv. GZQX0401</strain>
        <tissue evidence="23">Young leaves</tissue>
    </source>
</reference>
<dbReference type="PROSITE" id="PS50011">
    <property type="entry name" value="PROTEIN_KINASE_DOM"/>
    <property type="match status" value="1"/>
</dbReference>
<dbReference type="EMBL" id="KK914318">
    <property type="protein sequence ID" value="KDP41676.1"/>
    <property type="molecule type" value="Genomic_DNA"/>
</dbReference>
<dbReference type="GO" id="GO:0004674">
    <property type="term" value="F:protein serine/threonine kinase activity"/>
    <property type="evidence" value="ECO:0007669"/>
    <property type="project" value="UniProtKB-KW"/>
</dbReference>
<feature type="domain" description="Apple" evidence="22">
    <location>
        <begin position="333"/>
        <end position="416"/>
    </location>
</feature>
<dbReference type="InterPro" id="IPR024171">
    <property type="entry name" value="SRK-like_kinase"/>
</dbReference>
<evidence type="ECO:0000256" key="8">
    <source>
        <dbReference type="ARBA" id="ARBA00022777"/>
    </source>
</evidence>
<keyword evidence="24" id="KW-1185">Reference proteome</keyword>
<evidence type="ECO:0000256" key="10">
    <source>
        <dbReference type="ARBA" id="ARBA00022989"/>
    </source>
</evidence>
<dbReference type="CDD" id="cd14066">
    <property type="entry name" value="STKc_IRAK"/>
    <property type="match status" value="1"/>
</dbReference>
<dbReference type="InterPro" id="IPR000858">
    <property type="entry name" value="S_locus_glycoprot_dom"/>
</dbReference>
<dbReference type="Proteomes" id="UP000027138">
    <property type="component" value="Unassembled WGS sequence"/>
</dbReference>
<dbReference type="PROSITE" id="PS00107">
    <property type="entry name" value="PROTEIN_KINASE_ATP"/>
    <property type="match status" value="1"/>
</dbReference>
<dbReference type="PANTHER" id="PTHR47974:SF3">
    <property type="entry name" value="RECEPTOR-LIKE SERINE_THREONINE-PROTEIN KINASE"/>
    <property type="match status" value="1"/>
</dbReference>
<dbReference type="PIRSF" id="PIRSF000641">
    <property type="entry name" value="SRK"/>
    <property type="match status" value="1"/>
</dbReference>
<evidence type="ECO:0000256" key="1">
    <source>
        <dbReference type="ARBA" id="ARBA00004479"/>
    </source>
</evidence>
<evidence type="ECO:0000256" key="13">
    <source>
        <dbReference type="ARBA" id="ARBA00023170"/>
    </source>
</evidence>
<dbReference type="GO" id="GO:0048544">
    <property type="term" value="P:recognition of pollen"/>
    <property type="evidence" value="ECO:0007669"/>
    <property type="project" value="InterPro"/>
</dbReference>
<comment type="catalytic activity">
    <reaction evidence="16 17">
        <text>L-seryl-[protein] + ATP = O-phospho-L-seryl-[protein] + ADP + H(+)</text>
        <dbReference type="Rhea" id="RHEA:17989"/>
        <dbReference type="Rhea" id="RHEA-COMP:9863"/>
        <dbReference type="Rhea" id="RHEA-COMP:11604"/>
        <dbReference type="ChEBI" id="CHEBI:15378"/>
        <dbReference type="ChEBI" id="CHEBI:29999"/>
        <dbReference type="ChEBI" id="CHEBI:30616"/>
        <dbReference type="ChEBI" id="CHEBI:83421"/>
        <dbReference type="ChEBI" id="CHEBI:456216"/>
        <dbReference type="EC" id="2.7.11.1"/>
    </reaction>
</comment>
<dbReference type="InterPro" id="IPR017441">
    <property type="entry name" value="Protein_kinase_ATP_BS"/>
</dbReference>
<keyword evidence="4 17" id="KW-0808">Transferase</keyword>
<evidence type="ECO:0000256" key="6">
    <source>
        <dbReference type="ARBA" id="ARBA00022729"/>
    </source>
</evidence>
<dbReference type="Gene3D" id="3.30.200.20">
    <property type="entry name" value="Phosphorylase Kinase, domain 1"/>
    <property type="match status" value="1"/>
</dbReference>
<evidence type="ECO:0000256" key="11">
    <source>
        <dbReference type="ARBA" id="ARBA00023136"/>
    </source>
</evidence>
<evidence type="ECO:0000259" key="20">
    <source>
        <dbReference type="PROSITE" id="PS50011"/>
    </source>
</evidence>
<keyword evidence="12" id="KW-1015">Disulfide bond</keyword>
<protein>
    <recommendedName>
        <fullName evidence="17">Receptor-like serine/threonine-protein kinase</fullName>
        <ecNumber evidence="17">2.7.11.1</ecNumber>
    </recommendedName>
</protein>
<dbReference type="InterPro" id="IPR000719">
    <property type="entry name" value="Prot_kinase_dom"/>
</dbReference>
<dbReference type="Pfam" id="PF00954">
    <property type="entry name" value="S_locus_glycop"/>
    <property type="match status" value="1"/>
</dbReference>
<keyword evidence="6 19" id="KW-0732">Signal</keyword>
<evidence type="ECO:0000256" key="3">
    <source>
        <dbReference type="ARBA" id="ARBA00022536"/>
    </source>
</evidence>
<dbReference type="SUPFAM" id="SSF56112">
    <property type="entry name" value="Protein kinase-like (PK-like)"/>
    <property type="match status" value="1"/>
</dbReference>
<evidence type="ECO:0000259" key="22">
    <source>
        <dbReference type="PROSITE" id="PS50948"/>
    </source>
</evidence>
<dbReference type="FunFam" id="1.10.510.10:FF:000302">
    <property type="entry name" value="Serine/threonine-protein kinase"/>
    <property type="match status" value="1"/>
</dbReference>
<dbReference type="SUPFAM" id="SSF51110">
    <property type="entry name" value="alpha-D-mannose-specific plant lectins"/>
    <property type="match status" value="1"/>
</dbReference>
<evidence type="ECO:0000256" key="14">
    <source>
        <dbReference type="ARBA" id="ARBA00023180"/>
    </source>
</evidence>
<dbReference type="EC" id="2.7.11.1" evidence="17"/>
<dbReference type="SMART" id="SM00220">
    <property type="entry name" value="S_TKc"/>
    <property type="match status" value="1"/>
</dbReference>